<dbReference type="InterPro" id="IPR002765">
    <property type="entry name" value="UPF0145_YbjQ-like"/>
</dbReference>
<evidence type="ECO:0000313" key="4">
    <source>
        <dbReference type="Proteomes" id="UP000317839"/>
    </source>
</evidence>
<organism evidence="3 4">
    <name type="scientific">Aliikangiella marina</name>
    <dbReference type="NCBI Taxonomy" id="1712262"/>
    <lineage>
        <taxon>Bacteria</taxon>
        <taxon>Pseudomonadati</taxon>
        <taxon>Pseudomonadota</taxon>
        <taxon>Gammaproteobacteria</taxon>
        <taxon>Oceanospirillales</taxon>
        <taxon>Pleioneaceae</taxon>
        <taxon>Aliikangiella</taxon>
    </lineage>
</organism>
<comment type="similarity">
    <text evidence="1 2">Belongs to the UPF0145 family.</text>
</comment>
<dbReference type="InterPro" id="IPR035439">
    <property type="entry name" value="UPF0145_dom_sf"/>
</dbReference>
<evidence type="ECO:0000256" key="2">
    <source>
        <dbReference type="HAMAP-Rule" id="MF_00338"/>
    </source>
</evidence>
<dbReference type="Gene3D" id="3.30.110.70">
    <property type="entry name" value="Hypothetical protein apc22750. Chain B"/>
    <property type="match status" value="1"/>
</dbReference>
<evidence type="ECO:0000313" key="3">
    <source>
        <dbReference type="EMBL" id="TQV73827.1"/>
    </source>
</evidence>
<dbReference type="OrthoDB" id="9796448at2"/>
<dbReference type="HAMAP" id="MF_00338">
    <property type="entry name" value="UPF0145"/>
    <property type="match status" value="1"/>
</dbReference>
<dbReference type="AlphaFoldDB" id="A0A545T9E4"/>
<dbReference type="PANTHER" id="PTHR34068:SF2">
    <property type="entry name" value="UPF0145 PROTEIN SCO3412"/>
    <property type="match status" value="1"/>
</dbReference>
<dbReference type="EMBL" id="VIKR01000003">
    <property type="protein sequence ID" value="TQV73827.1"/>
    <property type="molecule type" value="Genomic_DNA"/>
</dbReference>
<name>A0A545T9E4_9GAMM</name>
<sequence>MSRVILSTTEFIYGKVIVKHLGLVRGTSIRTRHIGHDIMARLRGLVGGEIHEYTKLLAESREQVLDRIMQDARELGGNAIVGLQFSTSQIAHGAAELMVYGTAVFVEDAQDLTED</sequence>
<dbReference type="PANTHER" id="PTHR34068">
    <property type="entry name" value="UPF0145 PROTEIN YBJQ"/>
    <property type="match status" value="1"/>
</dbReference>
<keyword evidence="4" id="KW-1185">Reference proteome</keyword>
<dbReference type="RefSeq" id="WP_142942535.1">
    <property type="nucleotide sequence ID" value="NZ_VIKR01000003.1"/>
</dbReference>
<evidence type="ECO:0000256" key="1">
    <source>
        <dbReference type="ARBA" id="ARBA00010751"/>
    </source>
</evidence>
<proteinExistence type="inferred from homology"/>
<protein>
    <recommendedName>
        <fullName evidence="2">UPF0145 protein FLL45_13240</fullName>
    </recommendedName>
</protein>
<reference evidence="3 4" key="1">
    <citation type="submission" date="2019-06" db="EMBL/GenBank/DDBJ databases">
        <title>Draft genome of Aliikangiella marina GYP-15.</title>
        <authorList>
            <person name="Wang G."/>
        </authorList>
    </citation>
    <scope>NUCLEOTIDE SEQUENCE [LARGE SCALE GENOMIC DNA]</scope>
    <source>
        <strain evidence="3 4">GYP-15</strain>
    </source>
</reference>
<dbReference type="SUPFAM" id="SSF117782">
    <property type="entry name" value="YbjQ-like"/>
    <property type="match status" value="1"/>
</dbReference>
<gene>
    <name evidence="3" type="ORF">FLL45_13240</name>
</gene>
<comment type="caution">
    <text evidence="3">The sequence shown here is derived from an EMBL/GenBank/DDBJ whole genome shotgun (WGS) entry which is preliminary data.</text>
</comment>
<accession>A0A545T9E4</accession>
<dbReference type="Proteomes" id="UP000317839">
    <property type="component" value="Unassembled WGS sequence"/>
</dbReference>
<dbReference type="Pfam" id="PF01906">
    <property type="entry name" value="YbjQ_1"/>
    <property type="match status" value="1"/>
</dbReference>